<name>A0A7T0BUB1_9BACT</name>
<protein>
    <submittedName>
        <fullName evidence="7">Radical SAM protein</fullName>
    </submittedName>
</protein>
<evidence type="ECO:0000313" key="8">
    <source>
        <dbReference type="Proteomes" id="UP000594688"/>
    </source>
</evidence>
<dbReference type="SUPFAM" id="SSF48452">
    <property type="entry name" value="TPR-like"/>
    <property type="match status" value="1"/>
</dbReference>
<dbReference type="SFLD" id="SFLDS00029">
    <property type="entry name" value="Radical_SAM"/>
    <property type="match status" value="1"/>
</dbReference>
<accession>A0A7T0BUB1</accession>
<dbReference type="GO" id="GO:0051536">
    <property type="term" value="F:iron-sulfur cluster binding"/>
    <property type="evidence" value="ECO:0007669"/>
    <property type="project" value="UniProtKB-KW"/>
</dbReference>
<feature type="domain" description="Radical SAM core" evidence="6">
    <location>
        <begin position="51"/>
        <end position="278"/>
    </location>
</feature>
<evidence type="ECO:0000256" key="5">
    <source>
        <dbReference type="ARBA" id="ARBA00023014"/>
    </source>
</evidence>
<dbReference type="Proteomes" id="UP000594688">
    <property type="component" value="Chromosome"/>
</dbReference>
<dbReference type="SFLD" id="SFLDG01067">
    <property type="entry name" value="SPASM/twitch_domain_containing"/>
    <property type="match status" value="1"/>
</dbReference>
<organism evidence="7 8">
    <name type="scientific">Candidatus Nitronauta litoralis</name>
    <dbReference type="NCBI Taxonomy" id="2705533"/>
    <lineage>
        <taxon>Bacteria</taxon>
        <taxon>Pseudomonadati</taxon>
        <taxon>Nitrospinota/Tectimicrobiota group</taxon>
        <taxon>Nitrospinota</taxon>
        <taxon>Nitrospinia</taxon>
        <taxon>Nitrospinales</taxon>
        <taxon>Nitrospinaceae</taxon>
        <taxon>Candidatus Nitronauta</taxon>
    </lineage>
</organism>
<keyword evidence="4" id="KW-0408">Iron</keyword>
<keyword evidence="5" id="KW-0411">Iron-sulfur</keyword>
<dbReference type="GO" id="GO:0046872">
    <property type="term" value="F:metal ion binding"/>
    <property type="evidence" value="ECO:0007669"/>
    <property type="project" value="UniProtKB-KW"/>
</dbReference>
<evidence type="ECO:0000256" key="1">
    <source>
        <dbReference type="ARBA" id="ARBA00001966"/>
    </source>
</evidence>
<dbReference type="AlphaFoldDB" id="A0A7T0BUB1"/>
<sequence>MPSQEVLDLLMTDQLEEAACVLENESGPDSILRDLIYRALGCEKPLASMTADLPDYVVVNPSYTCNIGCKMCITGFHNKTELDPNYKYLSPEQFEKAKSWVRTGTHVFFVGIGETLDSPHLFDFLDDVDGPVKVVTTSGVPLTREKIRKMIETGVQILNFSFDGKTSVGHGDGKDTYIKNIWSKIDLVTQVKEEMHSESPVMGLNVTVNSENLDDLDNLFAKAKERNIRDILLLPMSVVEDSGEISPMLYEKSFGPDFDRCSTEFKKLVDHWNRNGLRLQVNAYPEYHEKAPVCSYVDNTIQIHGLSSGPNICCGKIEMPLTFWDTPPEDYWNSFPFRYFRYLHFVGERAGLPRECQDCWILETRKYYKSCGEALDTRPPAMDPVSIYQEGSRLKREGSWKEAESRMQEVLELSDDDALKGKVYFHLAEIELARANDGAALDNIQKCIQHNFDHRRGWAYLSLLTRITGLPKVAKRQDKFPLSYHPEIKPGGLLV</sequence>
<evidence type="ECO:0000313" key="7">
    <source>
        <dbReference type="EMBL" id="QPJ60998.1"/>
    </source>
</evidence>
<proteinExistence type="predicted"/>
<gene>
    <name evidence="7" type="ORF">G3M70_03470</name>
</gene>
<evidence type="ECO:0000259" key="6">
    <source>
        <dbReference type="PROSITE" id="PS51918"/>
    </source>
</evidence>
<dbReference type="EMBL" id="CP048685">
    <property type="protein sequence ID" value="QPJ60998.1"/>
    <property type="molecule type" value="Genomic_DNA"/>
</dbReference>
<reference evidence="7 8" key="1">
    <citation type="submission" date="2020-02" db="EMBL/GenBank/DDBJ databases">
        <title>Genomic and physiological characterization of two novel Nitrospinaceae genera.</title>
        <authorList>
            <person name="Mueller A.J."/>
            <person name="Jung M.-Y."/>
            <person name="Strachan C.R."/>
            <person name="Herbold C.W."/>
            <person name="Kirkegaard R.H."/>
            <person name="Daims H."/>
        </authorList>
    </citation>
    <scope>NUCLEOTIDE SEQUENCE [LARGE SCALE GENOMIC DNA]</scope>
    <source>
        <strain evidence="7">EB</strain>
    </source>
</reference>
<dbReference type="CDD" id="cd01335">
    <property type="entry name" value="Radical_SAM"/>
    <property type="match status" value="1"/>
</dbReference>
<dbReference type="PANTHER" id="PTHR11228:SF7">
    <property type="entry name" value="PQQA PEPTIDE CYCLASE"/>
    <property type="match status" value="1"/>
</dbReference>
<dbReference type="InterPro" id="IPR050377">
    <property type="entry name" value="Radical_SAM_PqqE_MftC-like"/>
</dbReference>
<dbReference type="InterPro" id="IPR011990">
    <property type="entry name" value="TPR-like_helical_dom_sf"/>
</dbReference>
<dbReference type="Pfam" id="PF04055">
    <property type="entry name" value="Radical_SAM"/>
    <property type="match status" value="1"/>
</dbReference>
<dbReference type="Gene3D" id="1.25.40.10">
    <property type="entry name" value="Tetratricopeptide repeat domain"/>
    <property type="match status" value="1"/>
</dbReference>
<keyword evidence="2" id="KW-0949">S-adenosyl-L-methionine</keyword>
<dbReference type="InterPro" id="IPR007197">
    <property type="entry name" value="rSAM"/>
</dbReference>
<comment type="cofactor">
    <cofactor evidence="1">
        <name>[4Fe-4S] cluster</name>
        <dbReference type="ChEBI" id="CHEBI:49883"/>
    </cofactor>
</comment>
<dbReference type="InterPro" id="IPR058240">
    <property type="entry name" value="rSAM_sf"/>
</dbReference>
<dbReference type="PROSITE" id="PS51918">
    <property type="entry name" value="RADICAL_SAM"/>
    <property type="match status" value="1"/>
</dbReference>
<evidence type="ECO:0000256" key="4">
    <source>
        <dbReference type="ARBA" id="ARBA00023004"/>
    </source>
</evidence>
<dbReference type="InterPro" id="IPR013785">
    <property type="entry name" value="Aldolase_TIM"/>
</dbReference>
<keyword evidence="3" id="KW-0479">Metal-binding</keyword>
<evidence type="ECO:0000256" key="3">
    <source>
        <dbReference type="ARBA" id="ARBA00022723"/>
    </source>
</evidence>
<dbReference type="GO" id="GO:0003824">
    <property type="term" value="F:catalytic activity"/>
    <property type="evidence" value="ECO:0007669"/>
    <property type="project" value="InterPro"/>
</dbReference>
<evidence type="ECO:0000256" key="2">
    <source>
        <dbReference type="ARBA" id="ARBA00022691"/>
    </source>
</evidence>
<dbReference type="PANTHER" id="PTHR11228">
    <property type="entry name" value="RADICAL SAM DOMAIN PROTEIN"/>
    <property type="match status" value="1"/>
</dbReference>
<dbReference type="Gene3D" id="3.20.20.70">
    <property type="entry name" value="Aldolase class I"/>
    <property type="match status" value="1"/>
</dbReference>
<dbReference type="SUPFAM" id="SSF102114">
    <property type="entry name" value="Radical SAM enzymes"/>
    <property type="match status" value="1"/>
</dbReference>
<dbReference type="KEGG" id="nli:G3M70_03470"/>